<proteinExistence type="predicted"/>
<dbReference type="AlphaFoldDB" id="W7TVE7"/>
<protein>
    <submittedName>
        <fullName evidence="1">Dihydrolipoyllysine-residue acetyltransferase</fullName>
    </submittedName>
</protein>
<sequence length="179" mass="19854">MRRVFDSALHLGRYTRHQPVARCVTSSGPQVSTGCISSNLVLIPLPKLAPHMKSGRINWLKAPGEAFLCYDIVAEVTTSTLVEEAHREGEFAGEVTLLLEAQEDGYLACTFHSDPSKTLPVGTLIGILCEEEAELPETMAVATASDVKKLPKDLYDPEVQQKWRIWNGWQAYLKKGDQE</sequence>
<dbReference type="PROSITE" id="PS51257">
    <property type="entry name" value="PROKAR_LIPOPROTEIN"/>
    <property type="match status" value="1"/>
</dbReference>
<keyword evidence="2" id="KW-1185">Reference proteome</keyword>
<dbReference type="InterPro" id="IPR011053">
    <property type="entry name" value="Single_hybrid_motif"/>
</dbReference>
<dbReference type="OrthoDB" id="537444at2759"/>
<comment type="caution">
    <text evidence="1">The sequence shown here is derived from an EMBL/GenBank/DDBJ whole genome shotgun (WGS) entry which is preliminary data.</text>
</comment>
<dbReference type="Proteomes" id="UP000019335">
    <property type="component" value="Chromosome 6"/>
</dbReference>
<name>W7TVE7_9STRA</name>
<reference evidence="1 2" key="1">
    <citation type="journal article" date="2014" name="Mol. Plant">
        <title>Chromosome Scale Genome Assembly and Transcriptome Profiling of Nannochloropsis gaditana in Nitrogen Depletion.</title>
        <authorList>
            <person name="Corteggiani Carpinelli E."/>
            <person name="Telatin A."/>
            <person name="Vitulo N."/>
            <person name="Forcato C."/>
            <person name="D'Angelo M."/>
            <person name="Schiavon R."/>
            <person name="Vezzi A."/>
            <person name="Giacometti G.M."/>
            <person name="Morosinotto T."/>
            <person name="Valle G."/>
        </authorList>
    </citation>
    <scope>NUCLEOTIDE SEQUENCE [LARGE SCALE GENOMIC DNA]</scope>
    <source>
        <strain evidence="1 2">B-31</strain>
    </source>
</reference>
<dbReference type="SUPFAM" id="SSF51230">
    <property type="entry name" value="Single hybrid motif"/>
    <property type="match status" value="1"/>
</dbReference>
<dbReference type="GO" id="GO:0016740">
    <property type="term" value="F:transferase activity"/>
    <property type="evidence" value="ECO:0007669"/>
    <property type="project" value="UniProtKB-KW"/>
</dbReference>
<accession>W7TVE7</accession>
<keyword evidence="1" id="KW-0808">Transferase</keyword>
<organism evidence="1 2">
    <name type="scientific">Nannochloropsis gaditana</name>
    <dbReference type="NCBI Taxonomy" id="72520"/>
    <lineage>
        <taxon>Eukaryota</taxon>
        <taxon>Sar</taxon>
        <taxon>Stramenopiles</taxon>
        <taxon>Ochrophyta</taxon>
        <taxon>Eustigmatophyceae</taxon>
        <taxon>Eustigmatales</taxon>
        <taxon>Monodopsidaceae</taxon>
        <taxon>Nannochloropsis</taxon>
    </lineage>
</organism>
<evidence type="ECO:0000313" key="1">
    <source>
        <dbReference type="EMBL" id="EWM27468.1"/>
    </source>
</evidence>
<evidence type="ECO:0000313" key="2">
    <source>
        <dbReference type="Proteomes" id="UP000019335"/>
    </source>
</evidence>
<dbReference type="Gene3D" id="2.40.50.100">
    <property type="match status" value="1"/>
</dbReference>
<gene>
    <name evidence="1" type="ORF">Naga_100257g2</name>
</gene>
<dbReference type="CDD" id="cd06849">
    <property type="entry name" value="lipoyl_domain"/>
    <property type="match status" value="1"/>
</dbReference>
<dbReference type="EMBL" id="AZIL01000437">
    <property type="protein sequence ID" value="EWM27468.1"/>
    <property type="molecule type" value="Genomic_DNA"/>
</dbReference>